<dbReference type="SMART" id="SM00212">
    <property type="entry name" value="UBCc"/>
    <property type="match status" value="1"/>
</dbReference>
<keyword evidence="2" id="KW-0833">Ubl conjugation pathway</keyword>
<accession>A0A4Y9ZCC6</accession>
<feature type="compositionally biased region" description="Polar residues" evidence="3">
    <location>
        <begin position="57"/>
        <end position="66"/>
    </location>
</feature>
<dbReference type="CDD" id="cd23810">
    <property type="entry name" value="UBCc_BIRC6"/>
    <property type="match status" value="1"/>
</dbReference>
<evidence type="ECO:0000313" key="6">
    <source>
        <dbReference type="Proteomes" id="UP000298327"/>
    </source>
</evidence>
<feature type="compositionally biased region" description="Basic and acidic residues" evidence="3">
    <location>
        <begin position="35"/>
        <end position="51"/>
    </location>
</feature>
<evidence type="ECO:0000256" key="3">
    <source>
        <dbReference type="SAM" id="MobiDB-lite"/>
    </source>
</evidence>
<dbReference type="AlphaFoldDB" id="A0A4Y9ZCC6"/>
<dbReference type="GO" id="GO:0016740">
    <property type="term" value="F:transferase activity"/>
    <property type="evidence" value="ECO:0007669"/>
    <property type="project" value="UniProtKB-KW"/>
</dbReference>
<dbReference type="InterPro" id="IPR000608">
    <property type="entry name" value="UBC"/>
</dbReference>
<keyword evidence="1" id="KW-0808">Transferase</keyword>
<dbReference type="SUPFAM" id="SSF54495">
    <property type="entry name" value="UBC-like"/>
    <property type="match status" value="1"/>
</dbReference>
<gene>
    <name evidence="5" type="ORF">EVG20_g1195</name>
</gene>
<feature type="domain" description="UBC core" evidence="4">
    <location>
        <begin position="599"/>
        <end position="758"/>
    </location>
</feature>
<dbReference type="Gene3D" id="3.10.110.10">
    <property type="entry name" value="Ubiquitin Conjugating Enzyme"/>
    <property type="match status" value="1"/>
</dbReference>
<feature type="region of interest" description="Disordered" evidence="3">
    <location>
        <begin position="304"/>
        <end position="324"/>
    </location>
</feature>
<comment type="caution">
    <text evidence="5">The sequence shown here is derived from an EMBL/GenBank/DDBJ whole genome shotgun (WGS) entry which is preliminary data.</text>
</comment>
<dbReference type="InterPro" id="IPR016135">
    <property type="entry name" value="UBQ-conjugating_enzyme/RWD"/>
</dbReference>
<reference evidence="5 6" key="1">
    <citation type="submission" date="2019-02" db="EMBL/GenBank/DDBJ databases">
        <title>Genome sequencing of the rare red list fungi Dentipellis fragilis.</title>
        <authorList>
            <person name="Buettner E."/>
            <person name="Kellner H."/>
        </authorList>
    </citation>
    <scope>NUCLEOTIDE SEQUENCE [LARGE SCALE GENOMIC DNA]</scope>
    <source>
        <strain evidence="5 6">DSM 105465</strain>
    </source>
</reference>
<feature type="compositionally biased region" description="Low complexity" evidence="3">
    <location>
        <begin position="93"/>
        <end position="108"/>
    </location>
</feature>
<dbReference type="Pfam" id="PF00179">
    <property type="entry name" value="UQ_con"/>
    <property type="match status" value="1"/>
</dbReference>
<organism evidence="5 6">
    <name type="scientific">Dentipellis fragilis</name>
    <dbReference type="NCBI Taxonomy" id="205917"/>
    <lineage>
        <taxon>Eukaryota</taxon>
        <taxon>Fungi</taxon>
        <taxon>Dikarya</taxon>
        <taxon>Basidiomycota</taxon>
        <taxon>Agaricomycotina</taxon>
        <taxon>Agaricomycetes</taxon>
        <taxon>Russulales</taxon>
        <taxon>Hericiaceae</taxon>
        <taxon>Dentipellis</taxon>
    </lineage>
</organism>
<evidence type="ECO:0000313" key="5">
    <source>
        <dbReference type="EMBL" id="TFY71810.1"/>
    </source>
</evidence>
<feature type="region of interest" description="Disordered" evidence="3">
    <location>
        <begin position="93"/>
        <end position="143"/>
    </location>
</feature>
<dbReference type="PROSITE" id="PS50127">
    <property type="entry name" value="UBC_2"/>
    <property type="match status" value="1"/>
</dbReference>
<evidence type="ECO:0000256" key="1">
    <source>
        <dbReference type="ARBA" id="ARBA00022679"/>
    </source>
</evidence>
<evidence type="ECO:0000256" key="2">
    <source>
        <dbReference type="ARBA" id="ARBA00022786"/>
    </source>
</evidence>
<feature type="region of interest" description="Disordered" evidence="3">
    <location>
        <begin position="254"/>
        <end position="280"/>
    </location>
</feature>
<evidence type="ECO:0000259" key="4">
    <source>
        <dbReference type="PROSITE" id="PS50127"/>
    </source>
</evidence>
<dbReference type="Proteomes" id="UP000298327">
    <property type="component" value="Unassembled WGS sequence"/>
</dbReference>
<name>A0A4Y9ZCC6_9AGAM</name>
<sequence>MAGRKRKLATSSDDQRQPKQPRHEEEDDLEAILARIREQEESEALARKLQDEWNDEPAQTGQSSATVIDIDAQGEDDEALAIRLSLEEAQASQHASSSRLSAPVASSSTPNGPERRTSIYPRKRVSKSLRAADSAGQFDGPPDASLSQFRDLFIADRPCSKCGEAITSPRGFVTFSANNPPPSLTTLLHASCDKCKTNHCRGCFSVLACPVSCKGKTKNANCVVDTCCAEIRAIALFEALGGFDRQYLGERANSEARARDATSRQPKKASQSVGPGGTGYGTGAGAPYDYDSGYYAGGQWGRGRGRGRGRGAGRAMATRSNVNQETSKSLAEHWDEVVVRAFTTIISYLPSPYSESAQVYDMLPHPSIQPLLSLSHLPGLLGTLLRNDSINDWISRSDVYYSMLALLRRLADCEITVKVLIDEQWEKQKTTGIEEWMWQEGEIAWETVKEKGTGSRISRLPPLHAHFKKLTRQSEAFLAGASQLMDGDEDADVQEMAIKATSLCGDIIAARDDIDRAMKVLGKSDSPDAEEMHTDPTSNGVGNHKGKGRDPTVDMEKTYSRACERLAFKHVDLAVDGRYPQYNYAASLQQTSSATRNPKDRLHLVKELAVMATCLPPGVWVRVDEVRNDAIKIMIAGPEGTPYEGGLFEFDCFMPLEYPNKPPLVHLRTTGGGRVRFNPNLYANGKVCLSLLGTWPGRPEEQWSPKSTLLQVLVSIQSMILIDTPYFNEPGFGTANPKNPQSIAYNNRTRLQTVRWATVEWLKNEHRNGLWSDVIASHFTIRHAAIRKTIQAWAVKQPAIRKYSLNTTRETGVVGMPMPQGNLYGQHYGSSDGPAGETMDLLAEFDRGFQRIQAWTIPELHD</sequence>
<feature type="region of interest" description="Disordered" evidence="3">
    <location>
        <begin position="523"/>
        <end position="553"/>
    </location>
</feature>
<dbReference type="PANTHER" id="PTHR46116">
    <property type="entry name" value="(E3-INDEPENDENT) E2 UBIQUITIN-CONJUGATING ENZYME"/>
    <property type="match status" value="1"/>
</dbReference>
<dbReference type="OrthoDB" id="47801at2759"/>
<feature type="region of interest" description="Disordered" evidence="3">
    <location>
        <begin position="1"/>
        <end position="72"/>
    </location>
</feature>
<keyword evidence="6" id="KW-1185">Reference proteome</keyword>
<dbReference type="STRING" id="205917.A0A4Y9ZCC6"/>
<feature type="compositionally biased region" description="Basic and acidic residues" evidence="3">
    <location>
        <begin position="13"/>
        <end position="24"/>
    </location>
</feature>
<dbReference type="EMBL" id="SEOQ01000036">
    <property type="protein sequence ID" value="TFY71810.1"/>
    <property type="molecule type" value="Genomic_DNA"/>
</dbReference>
<protein>
    <recommendedName>
        <fullName evidence="4">UBC core domain-containing protein</fullName>
    </recommendedName>
</protein>
<proteinExistence type="predicted"/>